<dbReference type="CDD" id="cd00609">
    <property type="entry name" value="AAT_like"/>
    <property type="match status" value="1"/>
</dbReference>
<dbReference type="Gene3D" id="3.40.640.10">
    <property type="entry name" value="Type I PLP-dependent aspartate aminotransferase-like (Major domain)"/>
    <property type="match status" value="1"/>
</dbReference>
<name>A0A0F8YXG6_9ZZZZ</name>
<evidence type="ECO:0000256" key="1">
    <source>
        <dbReference type="ARBA" id="ARBA00001933"/>
    </source>
</evidence>
<feature type="domain" description="Aminotransferase class I/classII large" evidence="6">
    <location>
        <begin position="37"/>
        <end position="182"/>
    </location>
</feature>
<comment type="caution">
    <text evidence="7">The sequence shown here is derived from an EMBL/GenBank/DDBJ whole genome shotgun (WGS) entry which is preliminary data.</text>
</comment>
<evidence type="ECO:0000256" key="3">
    <source>
        <dbReference type="ARBA" id="ARBA00022576"/>
    </source>
</evidence>
<dbReference type="GO" id="GO:0006520">
    <property type="term" value="P:amino acid metabolic process"/>
    <property type="evidence" value="ECO:0007669"/>
    <property type="project" value="InterPro"/>
</dbReference>
<comment type="cofactor">
    <cofactor evidence="1">
        <name>pyridoxal 5'-phosphate</name>
        <dbReference type="ChEBI" id="CHEBI:597326"/>
    </cofactor>
</comment>
<keyword evidence="5" id="KW-0663">Pyridoxal phosphate</keyword>
<dbReference type="EMBL" id="LAZR01066889">
    <property type="protein sequence ID" value="KKK52701.1"/>
    <property type="molecule type" value="Genomic_DNA"/>
</dbReference>
<sequence length="182" mass="20001">MNKNLDRLTAQRALDISPFIVMEILEKAQAMEARGHKVVHMEIGEPDFQTPEVVKEAAAEALRQDLTKYTHSLGLPELRTAISQSFKREYNVDIDPKRVIVTTGTSAGVLLTFAALVNPGEEVILTDPGYPCYPKFLSLVGGKPVYIGLREEDGWQVSITDLASAISSKTKCVMIKSPTNPT</sequence>
<evidence type="ECO:0000256" key="4">
    <source>
        <dbReference type="ARBA" id="ARBA00022679"/>
    </source>
</evidence>
<reference evidence="7" key="1">
    <citation type="journal article" date="2015" name="Nature">
        <title>Complex archaea that bridge the gap between prokaryotes and eukaryotes.</title>
        <authorList>
            <person name="Spang A."/>
            <person name="Saw J.H."/>
            <person name="Jorgensen S.L."/>
            <person name="Zaremba-Niedzwiedzka K."/>
            <person name="Martijn J."/>
            <person name="Lind A.E."/>
            <person name="van Eijk R."/>
            <person name="Schleper C."/>
            <person name="Guy L."/>
            <person name="Ettema T.J."/>
        </authorList>
    </citation>
    <scope>NUCLEOTIDE SEQUENCE</scope>
</reference>
<dbReference type="InterPro" id="IPR015422">
    <property type="entry name" value="PyrdxlP-dep_Trfase_small"/>
</dbReference>
<dbReference type="InterPro" id="IPR015421">
    <property type="entry name" value="PyrdxlP-dep_Trfase_major"/>
</dbReference>
<keyword evidence="3" id="KW-0032">Aminotransferase</keyword>
<dbReference type="AlphaFoldDB" id="A0A0F8YXG6"/>
<dbReference type="Pfam" id="PF00155">
    <property type="entry name" value="Aminotran_1_2"/>
    <property type="match status" value="1"/>
</dbReference>
<evidence type="ECO:0000259" key="6">
    <source>
        <dbReference type="Pfam" id="PF00155"/>
    </source>
</evidence>
<dbReference type="PANTHER" id="PTHR46383:SF2">
    <property type="entry name" value="AMINOTRANSFERASE"/>
    <property type="match status" value="1"/>
</dbReference>
<protein>
    <recommendedName>
        <fullName evidence="6">Aminotransferase class I/classII large domain-containing protein</fullName>
    </recommendedName>
</protein>
<evidence type="ECO:0000256" key="5">
    <source>
        <dbReference type="ARBA" id="ARBA00022898"/>
    </source>
</evidence>
<dbReference type="PANTHER" id="PTHR46383">
    <property type="entry name" value="ASPARTATE AMINOTRANSFERASE"/>
    <property type="match status" value="1"/>
</dbReference>
<keyword evidence="4" id="KW-0808">Transferase</keyword>
<evidence type="ECO:0000256" key="2">
    <source>
        <dbReference type="ARBA" id="ARBA00007441"/>
    </source>
</evidence>
<dbReference type="GO" id="GO:0008483">
    <property type="term" value="F:transaminase activity"/>
    <property type="evidence" value="ECO:0007669"/>
    <property type="project" value="UniProtKB-KW"/>
</dbReference>
<dbReference type="InterPro" id="IPR004839">
    <property type="entry name" value="Aminotransferase_I/II_large"/>
</dbReference>
<organism evidence="7">
    <name type="scientific">marine sediment metagenome</name>
    <dbReference type="NCBI Taxonomy" id="412755"/>
    <lineage>
        <taxon>unclassified sequences</taxon>
        <taxon>metagenomes</taxon>
        <taxon>ecological metagenomes</taxon>
    </lineage>
</organism>
<accession>A0A0F8YXG6</accession>
<proteinExistence type="inferred from homology"/>
<comment type="similarity">
    <text evidence="2">Belongs to the class-I pyridoxal-phosphate-dependent aminotransferase family.</text>
</comment>
<dbReference type="SUPFAM" id="SSF53383">
    <property type="entry name" value="PLP-dependent transferases"/>
    <property type="match status" value="1"/>
</dbReference>
<dbReference type="InterPro" id="IPR015424">
    <property type="entry name" value="PyrdxlP-dep_Trfase"/>
</dbReference>
<dbReference type="Gene3D" id="3.90.1150.10">
    <property type="entry name" value="Aspartate Aminotransferase, domain 1"/>
    <property type="match status" value="1"/>
</dbReference>
<dbReference type="InterPro" id="IPR050596">
    <property type="entry name" value="AspAT/PAT-like"/>
</dbReference>
<evidence type="ECO:0000313" key="7">
    <source>
        <dbReference type="EMBL" id="KKK52701.1"/>
    </source>
</evidence>
<dbReference type="GO" id="GO:0030170">
    <property type="term" value="F:pyridoxal phosphate binding"/>
    <property type="evidence" value="ECO:0007669"/>
    <property type="project" value="InterPro"/>
</dbReference>
<gene>
    <name evidence="7" type="ORF">LCGC14_3102270</name>
</gene>